<dbReference type="Gene3D" id="3.30.465.10">
    <property type="match status" value="1"/>
</dbReference>
<dbReference type="InterPro" id="IPR036318">
    <property type="entry name" value="FAD-bd_PCMH-like_sf"/>
</dbReference>
<dbReference type="InterPro" id="IPR016166">
    <property type="entry name" value="FAD-bd_PCMH"/>
</dbReference>
<evidence type="ECO:0000256" key="4">
    <source>
        <dbReference type="ARBA" id="ARBA00023002"/>
    </source>
</evidence>
<dbReference type="GO" id="GO:0016491">
    <property type="term" value="F:oxidoreductase activity"/>
    <property type="evidence" value="ECO:0007669"/>
    <property type="project" value="UniProtKB-KW"/>
</dbReference>
<keyword evidence="3" id="KW-0285">Flavoprotein</keyword>
<accession>A0AAV8S380</accession>
<dbReference type="Gene3D" id="3.40.462.20">
    <property type="match status" value="1"/>
</dbReference>
<dbReference type="InterPro" id="IPR006094">
    <property type="entry name" value="Oxid_FAD_bind_N"/>
</dbReference>
<gene>
    <name evidence="6" type="ORF">OPV22_004364</name>
</gene>
<comment type="caution">
    <text evidence="6">The sequence shown here is derived from an EMBL/GenBank/DDBJ whole genome shotgun (WGS) entry which is preliminary data.</text>
</comment>
<dbReference type="EMBL" id="JAQQAF010000001">
    <property type="protein sequence ID" value="KAJ8513930.1"/>
    <property type="molecule type" value="Genomic_DNA"/>
</dbReference>
<dbReference type="AlphaFoldDB" id="A0AAV8S380"/>
<dbReference type="PROSITE" id="PS51387">
    <property type="entry name" value="FAD_PCMH"/>
    <property type="match status" value="1"/>
</dbReference>
<dbReference type="GO" id="GO:0071949">
    <property type="term" value="F:FAD binding"/>
    <property type="evidence" value="ECO:0007669"/>
    <property type="project" value="InterPro"/>
</dbReference>
<dbReference type="SUPFAM" id="SSF56176">
    <property type="entry name" value="FAD-binding/transporter-associated domain-like"/>
    <property type="match status" value="1"/>
</dbReference>
<name>A0AAV8S380_ENSVE</name>
<comment type="similarity">
    <text evidence="2">Belongs to the oxygen-dependent FAD-linked oxidoreductase family.</text>
</comment>
<protein>
    <recommendedName>
        <fullName evidence="5">FAD-binding PCMH-type domain-containing protein</fullName>
    </recommendedName>
</protein>
<evidence type="ECO:0000256" key="2">
    <source>
        <dbReference type="ARBA" id="ARBA00005466"/>
    </source>
</evidence>
<organism evidence="6 7">
    <name type="scientific">Ensete ventricosum</name>
    <name type="common">Abyssinian banana</name>
    <name type="synonym">Musa ensete</name>
    <dbReference type="NCBI Taxonomy" id="4639"/>
    <lineage>
        <taxon>Eukaryota</taxon>
        <taxon>Viridiplantae</taxon>
        <taxon>Streptophyta</taxon>
        <taxon>Embryophyta</taxon>
        <taxon>Tracheophyta</taxon>
        <taxon>Spermatophyta</taxon>
        <taxon>Magnoliopsida</taxon>
        <taxon>Liliopsida</taxon>
        <taxon>Zingiberales</taxon>
        <taxon>Musaceae</taxon>
        <taxon>Ensete</taxon>
    </lineage>
</organism>
<evidence type="ECO:0000313" key="6">
    <source>
        <dbReference type="EMBL" id="KAJ8513930.1"/>
    </source>
</evidence>
<dbReference type="Pfam" id="PF01565">
    <property type="entry name" value="FAD_binding_4"/>
    <property type="match status" value="1"/>
</dbReference>
<proteinExistence type="inferred from homology"/>
<evidence type="ECO:0000256" key="3">
    <source>
        <dbReference type="ARBA" id="ARBA00022827"/>
    </source>
</evidence>
<feature type="domain" description="FAD-binding PCMH-type" evidence="5">
    <location>
        <begin position="52"/>
        <end position="227"/>
    </location>
</feature>
<keyword evidence="7" id="KW-1185">Reference proteome</keyword>
<dbReference type="Gene3D" id="3.30.43.10">
    <property type="entry name" value="Uridine Diphospho-n-acetylenolpyruvylglucosamine Reductase, domain 2"/>
    <property type="match status" value="1"/>
</dbReference>
<dbReference type="PROSITE" id="PS00862">
    <property type="entry name" value="OX2_COVAL_FAD"/>
    <property type="match status" value="1"/>
</dbReference>
<keyword evidence="3" id="KW-0274">FAD</keyword>
<dbReference type="PANTHER" id="PTHR32448">
    <property type="entry name" value="OS08G0158400 PROTEIN"/>
    <property type="match status" value="1"/>
</dbReference>
<comment type="cofactor">
    <cofactor evidence="1">
        <name>FAD</name>
        <dbReference type="ChEBI" id="CHEBI:57692"/>
    </cofactor>
</comment>
<dbReference type="InterPro" id="IPR006093">
    <property type="entry name" value="Oxy_OxRdtase_FAD_BS"/>
</dbReference>
<evidence type="ECO:0000256" key="1">
    <source>
        <dbReference type="ARBA" id="ARBA00001974"/>
    </source>
</evidence>
<reference evidence="6 7" key="1">
    <citation type="submission" date="2022-12" db="EMBL/GenBank/DDBJ databases">
        <title>Chromosome-scale assembly of the Ensete ventricosum genome.</title>
        <authorList>
            <person name="Dussert Y."/>
            <person name="Stocks J."/>
            <person name="Wendawek A."/>
            <person name="Woldeyes F."/>
            <person name="Nichols R.A."/>
            <person name="Borrell J.S."/>
        </authorList>
    </citation>
    <scope>NUCLEOTIDE SEQUENCE [LARGE SCALE GENOMIC DNA]</scope>
    <source>
        <strain evidence="7">cv. Maze</strain>
        <tissue evidence="6">Seeds</tissue>
    </source>
</reference>
<sequence>MVTLPSESFLHCFLNRTGSSETSTRLIYTPNTTSYDTILRSSIQNTRFLSAAVTKPAFIVRPAGPADVQAAVACGRGHGLRIRVRSGGHDYEGLSYVSAGGPYAILDLSNLRSVAVDADGGTAWVGAGAAVGEVYYSIAAKNRTAGFPAGTRATVGVGWQFSGGGIGMMMRKHGTAADNIVDALMVDAKGELLNRASMGEHLFWAIRGGGAASLGVVLYYKIRLVHVPPKVTVFSISRTLKQGATKLVERWQHVAPKLVDDLLIGAIAVADDDDDATAPGKRTIRVTFPGMFLGRQRELLSVMNESFSELGAEAKHCSEVSWIESAAYFAGYSDMNSTMLLERRPQYKSSSFKAKSDFVRKPITEKVWKGIWRFMAEAKDEPVVMIMEPWGGRMDGIAQTAIAFPHRKGSLFNRQYYVGWIEGEEAASERHLEWMRRFHEYMSPHVSRNPRAAYLNYRDIDLGSSSEEGRTSYSQAATAWGRNFPPFAV</sequence>
<dbReference type="InterPro" id="IPR016167">
    <property type="entry name" value="FAD-bd_PCMH_sub1"/>
</dbReference>
<dbReference type="Proteomes" id="UP001222027">
    <property type="component" value="Unassembled WGS sequence"/>
</dbReference>
<dbReference type="InterPro" id="IPR016169">
    <property type="entry name" value="FAD-bd_PCMH_sub2"/>
</dbReference>
<keyword evidence="4" id="KW-0560">Oxidoreductase</keyword>
<evidence type="ECO:0000313" key="7">
    <source>
        <dbReference type="Proteomes" id="UP001222027"/>
    </source>
</evidence>
<evidence type="ECO:0000259" key="5">
    <source>
        <dbReference type="PROSITE" id="PS51387"/>
    </source>
</evidence>